<protein>
    <submittedName>
        <fullName evidence="2">Tetratricopeptide repeat protein</fullName>
    </submittedName>
</protein>
<keyword evidence="1" id="KW-0732">Signal</keyword>
<dbReference type="Gene3D" id="1.25.40.10">
    <property type="entry name" value="Tetratricopeptide repeat domain"/>
    <property type="match status" value="1"/>
</dbReference>
<feature type="chain" id="PRO_5040506626" evidence="1">
    <location>
        <begin position="32"/>
        <end position="274"/>
    </location>
</feature>
<evidence type="ECO:0000313" key="3">
    <source>
        <dbReference type="Proteomes" id="UP001055460"/>
    </source>
</evidence>
<dbReference type="Proteomes" id="UP001055460">
    <property type="component" value="Chromosome"/>
</dbReference>
<reference evidence="2" key="1">
    <citation type="submission" date="2022-06" db="EMBL/GenBank/DDBJ databases">
        <title>Physiological and biochemical characterization and genomic elucidation of a strain of the genus Ensifer adhaerens M8 that combines arsenic oxidation and chromium reduction.</title>
        <authorList>
            <person name="Li X."/>
            <person name="Yu c."/>
        </authorList>
    </citation>
    <scope>NUCLEOTIDE SEQUENCE</scope>
    <source>
        <strain evidence="2">M8</strain>
    </source>
</reference>
<dbReference type="PIRSF" id="PIRSF035836">
    <property type="entry name" value="UCP035836"/>
    <property type="match status" value="1"/>
</dbReference>
<dbReference type="EMBL" id="CP098807">
    <property type="protein sequence ID" value="USJ23146.1"/>
    <property type="molecule type" value="Genomic_DNA"/>
</dbReference>
<feature type="signal peptide" evidence="1">
    <location>
        <begin position="1"/>
        <end position="31"/>
    </location>
</feature>
<name>A0A9Q8Y6Y4_ENSAD</name>
<proteinExistence type="predicted"/>
<dbReference type="PANTHER" id="PTHR12558:SF33">
    <property type="entry name" value="BLL7664 PROTEIN"/>
    <property type="match status" value="1"/>
</dbReference>
<dbReference type="InterPro" id="IPR014596">
    <property type="entry name" value="UCP035836"/>
</dbReference>
<dbReference type="SUPFAM" id="SSF48452">
    <property type="entry name" value="TPR-like"/>
    <property type="match status" value="1"/>
</dbReference>
<dbReference type="Pfam" id="PF07721">
    <property type="entry name" value="TPR_4"/>
    <property type="match status" value="1"/>
</dbReference>
<organism evidence="2 3">
    <name type="scientific">Ensifer adhaerens</name>
    <name type="common">Sinorhizobium morelense</name>
    <dbReference type="NCBI Taxonomy" id="106592"/>
    <lineage>
        <taxon>Bacteria</taxon>
        <taxon>Pseudomonadati</taxon>
        <taxon>Pseudomonadota</taxon>
        <taxon>Alphaproteobacteria</taxon>
        <taxon>Hyphomicrobiales</taxon>
        <taxon>Rhizobiaceae</taxon>
        <taxon>Sinorhizobium/Ensifer group</taxon>
        <taxon>Ensifer</taxon>
    </lineage>
</organism>
<dbReference type="PROSITE" id="PS51257">
    <property type="entry name" value="PROKAR_LIPOPROTEIN"/>
    <property type="match status" value="1"/>
</dbReference>
<evidence type="ECO:0000256" key="1">
    <source>
        <dbReference type="SAM" id="SignalP"/>
    </source>
</evidence>
<dbReference type="GO" id="GO:0042802">
    <property type="term" value="F:identical protein binding"/>
    <property type="evidence" value="ECO:0007669"/>
    <property type="project" value="InterPro"/>
</dbReference>
<gene>
    <name evidence="2" type="ORF">NE863_17985</name>
</gene>
<dbReference type="InterPro" id="IPR019734">
    <property type="entry name" value="TPR_rpt"/>
</dbReference>
<dbReference type="SMART" id="SM00028">
    <property type="entry name" value="TPR"/>
    <property type="match status" value="2"/>
</dbReference>
<dbReference type="PANTHER" id="PTHR12558">
    <property type="entry name" value="CELL DIVISION CYCLE 16,23,27"/>
    <property type="match status" value="1"/>
</dbReference>
<dbReference type="InterPro" id="IPR011717">
    <property type="entry name" value="TPR-4"/>
</dbReference>
<accession>A0A9Q8Y6Y4</accession>
<evidence type="ECO:0000313" key="2">
    <source>
        <dbReference type="EMBL" id="USJ23146.1"/>
    </source>
</evidence>
<sequence>MAKYTTSSSRRARFLQGAAIALVALSLAGCANQPKKELTTGSISRTSKPVQSMTAPELSAAAESIGQAYEKNPKDREAGLNYANLLRMTGRNEQALAVMQQVAINHPSDREVLGAYGKAQAAAGQLEQALATIGRAQTPDRPDWKLKSAEGAILDQLGRAQEARLRYRQALDLKPNEPSVLSNLGMSYLLTKDLRTAETYLKSAASQPGADSSVRQNLALAVGLQGRFQEAETIARQELSSEQAEANVAYLRSMLSQQGAWKELAKADDKKVAN</sequence>
<dbReference type="RefSeq" id="WP_252160438.1">
    <property type="nucleotide sequence ID" value="NZ_CP098807.1"/>
</dbReference>
<dbReference type="Pfam" id="PF13432">
    <property type="entry name" value="TPR_16"/>
    <property type="match status" value="1"/>
</dbReference>
<dbReference type="Pfam" id="PF14559">
    <property type="entry name" value="TPR_19"/>
    <property type="match status" value="1"/>
</dbReference>
<dbReference type="InterPro" id="IPR011990">
    <property type="entry name" value="TPR-like_helical_dom_sf"/>
</dbReference>
<dbReference type="AlphaFoldDB" id="A0A9Q8Y6Y4"/>